<protein>
    <submittedName>
        <fullName evidence="2">RHS repeat-associated core domain-containing protein</fullName>
    </submittedName>
</protein>
<accession>A0A1H0IXW1</accession>
<dbReference type="InterPro" id="IPR022385">
    <property type="entry name" value="Rhs_assc_core"/>
</dbReference>
<evidence type="ECO:0000259" key="1">
    <source>
        <dbReference type="Pfam" id="PF20041"/>
    </source>
</evidence>
<keyword evidence="3" id="KW-1185">Reference proteome</keyword>
<proteinExistence type="predicted"/>
<dbReference type="EMBL" id="FNGY01000014">
    <property type="protein sequence ID" value="SDO36203.1"/>
    <property type="molecule type" value="Genomic_DNA"/>
</dbReference>
<name>A0A1H0IXW1_9SPHI</name>
<organism evidence="2 3">
    <name type="scientific">Pedobacter steynii</name>
    <dbReference type="NCBI Taxonomy" id="430522"/>
    <lineage>
        <taxon>Bacteria</taxon>
        <taxon>Pseudomonadati</taxon>
        <taxon>Bacteroidota</taxon>
        <taxon>Sphingobacteriia</taxon>
        <taxon>Sphingobacteriales</taxon>
        <taxon>Sphingobacteriaceae</taxon>
        <taxon>Pedobacter</taxon>
    </lineage>
</organism>
<sequence>MIDVKRIIVLGLVLMAGVFNPSAAQKPLVLSKYSGETEIKGPGSITLIDGFHIPSGSTVRIFTIPPVLNFPNVASRPSRNQNYMLTRIFKMANVNNGNIDSLRKVSDENQSVQYFDGLGRPSQVIAIQGSPSFRDIVQPIEYDVYGREQKKYLPYVSDTSSSDGRYKTTALADQLTFYNNPTLQGASGIVAIPGAAFSEIKFERSPLNRMLEQGEAGASWQLTSGHTTRFVYGINNMDIAAGTTGFAVRLYTAAYLPGPGNEHVRRLAGTGYYLANELGLTITKNENWTEASGKAGTVESYIDKQGRTVLKRLFNKNDTGNMEILSTYYVYDDMGNLSFVLPPGANPDAITLPSQEVQDDFCYQYRYDERKRLVEKKVPGKGWESMVYNNRDQLVLSQDAVQAKSGKWLFNKYDVFGRVIITGLYSDANRRPRDQMETLMNGETKFFETKITTGQGYSNQAFPTNITAYHSINYYDNYQFPGNDFGVPDTGKGQVDGIRTQGLPTGTKTTVLGTETMLLSINYYDDEGRVLQIKSQNHLGGTDVISNKYNFAGELKEIVRNHTVNGITTVVGNQFEYDHTGRKHKTGEKINNGDEIILSKLDYNEIGQLSMKSLHSTDKGNSYLQNTTFGYNERGWLKKKVSDQFSLELQYEDGTFPQFNGNIANQKWGTGTNYLNNFTYGYDGLNRLKNASSTGIRMTEVLTYDVMGNISTMNRDGEGLSEYDYKGNRLNQISRGPLQTGLYQYDENGNATVDGRNKLNVGYNLLNLPDTVTKIGLNLVYTYNSMGNKLKKSSNGTIRSYVNGIEYVGNTIDIIHTDEGVARNNSGVFSYEYNLSDQLGNVRYSFRKHPITGAVDRLQSDDYYAFGKRKSAGNTVSLNNKYLYNGKEIQDEMGEQYDYGARFYDPVIARWNAIDPLAEKMSRHSPYNYVFNNPIRFIDPDGMAAYPIITITKEKRSFKVQQSVLGVSNGPKRTNPAITTIDVYKAVVTDTEDASFRMEFNVTRDAFVVTNSSYMAAAQKNGNGDGPRLASNIAFEPLDGAKNTYSGYIREGGFPKGSRALYLGRLGAGPSGVELASTSRPAAKELNVSRSANSATGVMLHIGGWYNTVSGLQLGGSLACFGIVNEGNSKTLPSNSTAKDLIIAILEQANKSTTDNGRIDFIIDKRESVPGFRIVRP</sequence>
<gene>
    <name evidence="2" type="ORF">SAMN05421820_11416</name>
</gene>
<dbReference type="RefSeq" id="WP_083362117.1">
    <property type="nucleotide sequence ID" value="NZ_FNGY01000014.1"/>
</dbReference>
<dbReference type="InterPro" id="IPR045619">
    <property type="entry name" value="DUF6443"/>
</dbReference>
<evidence type="ECO:0000313" key="2">
    <source>
        <dbReference type="EMBL" id="SDO36203.1"/>
    </source>
</evidence>
<dbReference type="Pfam" id="PF20041">
    <property type="entry name" value="DUF6443"/>
    <property type="match status" value="1"/>
</dbReference>
<reference evidence="3" key="1">
    <citation type="submission" date="2016-10" db="EMBL/GenBank/DDBJ databases">
        <authorList>
            <person name="Varghese N."/>
            <person name="Submissions S."/>
        </authorList>
    </citation>
    <scope>NUCLEOTIDE SEQUENCE [LARGE SCALE GENOMIC DNA]</scope>
    <source>
        <strain evidence="3">DSM 19110</strain>
    </source>
</reference>
<dbReference type="OrthoDB" id="1191296at2"/>
<evidence type="ECO:0000313" key="3">
    <source>
        <dbReference type="Proteomes" id="UP000183200"/>
    </source>
</evidence>
<dbReference type="Proteomes" id="UP000183200">
    <property type="component" value="Unassembled WGS sequence"/>
</dbReference>
<dbReference type="AlphaFoldDB" id="A0A1H0IXW1"/>
<feature type="domain" description="DUF6443" evidence="1">
    <location>
        <begin position="98"/>
        <end position="232"/>
    </location>
</feature>
<dbReference type="NCBIfam" id="TIGR03696">
    <property type="entry name" value="Rhs_assc_core"/>
    <property type="match status" value="1"/>
</dbReference>
<dbReference type="Gene3D" id="2.180.10.10">
    <property type="entry name" value="RHS repeat-associated core"/>
    <property type="match status" value="1"/>
</dbReference>